<dbReference type="EMBL" id="CAMXCT030006732">
    <property type="protein sequence ID" value="CAL4806396.1"/>
    <property type="molecule type" value="Genomic_DNA"/>
</dbReference>
<dbReference type="GO" id="GO:0003968">
    <property type="term" value="F:RNA-directed RNA polymerase activity"/>
    <property type="evidence" value="ECO:0007669"/>
    <property type="project" value="UniProtKB-KW"/>
</dbReference>
<keyword evidence="7" id="KW-1185">Reference proteome</keyword>
<feature type="domain" description="OTU" evidence="4">
    <location>
        <begin position="466"/>
        <end position="615"/>
    </location>
</feature>
<feature type="region of interest" description="Disordered" evidence="2">
    <location>
        <begin position="156"/>
        <end position="197"/>
    </location>
</feature>
<keyword evidence="6" id="KW-0548">Nucleotidyltransferase</keyword>
<keyword evidence="6" id="KW-0696">RNA-directed RNA polymerase</keyword>
<evidence type="ECO:0000313" key="6">
    <source>
        <dbReference type="EMBL" id="CAL4806396.1"/>
    </source>
</evidence>
<name>A0A9P1GQ47_9DINO</name>
<dbReference type="EMBL" id="CAMXCT010006732">
    <property type="protein sequence ID" value="CAI4019084.1"/>
    <property type="molecule type" value="Genomic_DNA"/>
</dbReference>
<dbReference type="InterPro" id="IPR003323">
    <property type="entry name" value="OTU_dom"/>
</dbReference>
<comment type="caution">
    <text evidence="5">The sequence shown here is derived from an EMBL/GenBank/DDBJ whole genome shotgun (WGS) entry which is preliminary data.</text>
</comment>
<dbReference type="PROSITE" id="PS50802">
    <property type="entry name" value="OTU"/>
    <property type="match status" value="1"/>
</dbReference>
<dbReference type="EMBL" id="CAMXCT020006732">
    <property type="protein sequence ID" value="CAL1172459.1"/>
    <property type="molecule type" value="Genomic_DNA"/>
</dbReference>
<feature type="region of interest" description="Disordered" evidence="2">
    <location>
        <begin position="83"/>
        <end position="115"/>
    </location>
</feature>
<dbReference type="InterPro" id="IPR038765">
    <property type="entry name" value="Papain-like_cys_pep_sf"/>
</dbReference>
<protein>
    <submittedName>
        <fullName evidence="6">RNA-directed RNA polymerase</fullName>
    </submittedName>
</protein>
<dbReference type="Proteomes" id="UP001152797">
    <property type="component" value="Unassembled WGS sequence"/>
</dbReference>
<evidence type="ECO:0000256" key="1">
    <source>
        <dbReference type="SAM" id="Coils"/>
    </source>
</evidence>
<sequence length="1302" mass="146439">MAGLFKAMLAVLALCCGGEMNRDDDGQWFVQCRVYCILLTVVSAVSQWCQQFQFTGRRNSPGTPEQKLLQGLQILLKDTLQASSSGASNKKGKGKGSGKSSGKSLPSKQRDANHDGSYGLIQALQKLTARAAKKPQGLLQRLKTLVQVTERGMLRPNKRKKDLPPHEAVPPVKPSTRFKSSENLVDGAPKPKTRWQRDRSWKARAQDWGVKTVLRGPTALCNALDSGDTGALLCQVQNLDDWNEALQISHAAGRTNVTVVLEAAPNMSPELGKLRYHGWTALNTRAAGYADDKLVQRLVWIARCSPNAPTLVPGSVLTGFARVKGKDRALQLIKASGSEHKGQVWFLDPARWDGLAETPPRMLWVDKLENEQQIAFARRVAHDSGPFGMARGRVQLALRVKPDDERLKPTSSVWRVETVPFGWDFENVEETLVEAGFSEIDILAKQRRRGGTAWVFKGMRNDDRDQMQIHYDADETCNDDRGNEAMDVSLISVPDASDVEDEPMHVQGTKRKDQVRAFVVAYMTKHFKKYEDFWDGLSPSNIPMEGGFDDYLQALEKDKAWAGYCEIEAYGEAMRRPVLVVHAKDNVVHAFNSHGDKDVVCLWYKDEHYELIVPSDADIQALWQNAEDGGTKGYRGAAKKARLAADNAPKGATRGDSILRLCKRASVSPDVPHRSILPWKLKHRQMYVQLNKFAKAPKERQEALHKAWRLSATERRKLDDAWASAKKKSRKKWFAWRPNYECPPEVPVEQWRAVLAEQWAAYVPCFSQDPDQDWAYFHQFAEKSMREALHLCGQPVPRPLSEPRGLQPDVTVGPAAKFAISRLTPQVQEWIASRVPEQCHGGLAIENMQLQGLPDEWANILMFVWGHQVRWLCLGKAVHPTPEHVQTSMPQGDAFAPLALIMLLIRMSLYRSRIISLATWGAWFERLPQSQLPSLRKAWHAISYLQGWQSFICARMRELNWEFRGPWMFAHEDLGHVDLSNPDEAVVKLTEHKVPEDELQNRLAWPTRGCDAYDRAVLHHMARVRGAVTRIEKDFYSNSSRAARSSKRKTAEKVLHAGGLTYPLTPCALKFLAGTVSVIWRESKNDTEGMGVKRTLQCLCQEGCDLKCPFAVLETLVSYAVLKGNEGAYLAVTNKGTWKSNIILEYAQEALESLAVNASQSFVMTEKLSELLRSQNTIPLSAPDTTKGDKADKEIVDRLKMELQKFKQDTKGSNDSLSSAVKELEEKMKTANKYLPPLVKSTRHQLLHKNNKVLIYAPACMWKTICGWHYYSANYTFEEGEDSKVSCAKCQLSAQQQGGQVC</sequence>
<keyword evidence="3" id="KW-0732">Signal</keyword>
<reference evidence="6 7" key="2">
    <citation type="submission" date="2024-05" db="EMBL/GenBank/DDBJ databases">
        <authorList>
            <person name="Chen Y."/>
            <person name="Shah S."/>
            <person name="Dougan E. K."/>
            <person name="Thang M."/>
            <person name="Chan C."/>
        </authorList>
    </citation>
    <scope>NUCLEOTIDE SEQUENCE [LARGE SCALE GENOMIC DNA]</scope>
</reference>
<evidence type="ECO:0000256" key="3">
    <source>
        <dbReference type="SAM" id="SignalP"/>
    </source>
</evidence>
<dbReference type="CDD" id="cd22744">
    <property type="entry name" value="OTU"/>
    <property type="match status" value="1"/>
</dbReference>
<keyword evidence="1" id="KW-0175">Coiled coil</keyword>
<dbReference type="OrthoDB" id="413284at2759"/>
<gene>
    <name evidence="5" type="ORF">C1SCF055_LOCUS43606</name>
</gene>
<dbReference type="Gene3D" id="3.90.70.80">
    <property type="match status" value="1"/>
</dbReference>
<keyword evidence="6" id="KW-0808">Transferase</keyword>
<organism evidence="5">
    <name type="scientific">Cladocopium goreaui</name>
    <dbReference type="NCBI Taxonomy" id="2562237"/>
    <lineage>
        <taxon>Eukaryota</taxon>
        <taxon>Sar</taxon>
        <taxon>Alveolata</taxon>
        <taxon>Dinophyceae</taxon>
        <taxon>Suessiales</taxon>
        <taxon>Symbiodiniaceae</taxon>
        <taxon>Cladocopium</taxon>
    </lineage>
</organism>
<dbReference type="Pfam" id="PF02338">
    <property type="entry name" value="OTU"/>
    <property type="match status" value="1"/>
</dbReference>
<accession>A0A9P1GQ47</accession>
<evidence type="ECO:0000313" key="5">
    <source>
        <dbReference type="EMBL" id="CAI4019084.1"/>
    </source>
</evidence>
<dbReference type="SUPFAM" id="SSF54001">
    <property type="entry name" value="Cysteine proteinases"/>
    <property type="match status" value="1"/>
</dbReference>
<reference evidence="5" key="1">
    <citation type="submission" date="2022-10" db="EMBL/GenBank/DDBJ databases">
        <authorList>
            <person name="Chen Y."/>
            <person name="Dougan E. K."/>
            <person name="Chan C."/>
            <person name="Rhodes N."/>
            <person name="Thang M."/>
        </authorList>
    </citation>
    <scope>NUCLEOTIDE SEQUENCE</scope>
</reference>
<feature type="signal peptide" evidence="3">
    <location>
        <begin position="1"/>
        <end position="18"/>
    </location>
</feature>
<evidence type="ECO:0000259" key="4">
    <source>
        <dbReference type="PROSITE" id="PS50802"/>
    </source>
</evidence>
<feature type="coiled-coil region" evidence="1">
    <location>
        <begin position="1207"/>
        <end position="1234"/>
    </location>
</feature>
<evidence type="ECO:0000313" key="7">
    <source>
        <dbReference type="Proteomes" id="UP001152797"/>
    </source>
</evidence>
<feature type="chain" id="PRO_5043273208" evidence="3">
    <location>
        <begin position="19"/>
        <end position="1302"/>
    </location>
</feature>
<evidence type="ECO:0000256" key="2">
    <source>
        <dbReference type="SAM" id="MobiDB-lite"/>
    </source>
</evidence>
<proteinExistence type="predicted"/>